<dbReference type="PROSITE" id="PS50943">
    <property type="entry name" value="HTH_CROC1"/>
    <property type="match status" value="1"/>
</dbReference>
<comment type="caution">
    <text evidence="2">The sequence shown here is derived from an EMBL/GenBank/DDBJ whole genome shotgun (WGS) entry which is preliminary data.</text>
</comment>
<dbReference type="AlphaFoldDB" id="W9GUB2"/>
<keyword evidence="3" id="KW-1185">Reference proteome</keyword>
<gene>
    <name evidence="2" type="ORF">N825_11880</name>
</gene>
<reference evidence="2 3" key="1">
    <citation type="submission" date="2013-08" db="EMBL/GenBank/DDBJ databases">
        <title>The genome sequence of Skermanella stibiiresistens.</title>
        <authorList>
            <person name="Zhu W."/>
            <person name="Wang G."/>
        </authorList>
    </citation>
    <scope>NUCLEOTIDE SEQUENCE [LARGE SCALE GENOMIC DNA]</scope>
    <source>
        <strain evidence="2 3">SB22</strain>
    </source>
</reference>
<organism evidence="2 3">
    <name type="scientific">Skermanella stibiiresistens SB22</name>
    <dbReference type="NCBI Taxonomy" id="1385369"/>
    <lineage>
        <taxon>Bacteria</taxon>
        <taxon>Pseudomonadati</taxon>
        <taxon>Pseudomonadota</taxon>
        <taxon>Alphaproteobacteria</taxon>
        <taxon>Rhodospirillales</taxon>
        <taxon>Azospirillaceae</taxon>
        <taxon>Skermanella</taxon>
    </lineage>
</organism>
<proteinExistence type="predicted"/>
<accession>W9GUB2</accession>
<name>W9GUB2_9PROT</name>
<feature type="domain" description="HTH cro/C1-type" evidence="1">
    <location>
        <begin position="22"/>
        <end position="78"/>
    </location>
</feature>
<protein>
    <submittedName>
        <fullName evidence="2">XRE family transcriptional regulator</fullName>
    </submittedName>
</protein>
<dbReference type="SUPFAM" id="SSF47413">
    <property type="entry name" value="lambda repressor-like DNA-binding domains"/>
    <property type="match status" value="1"/>
</dbReference>
<dbReference type="InterPro" id="IPR001387">
    <property type="entry name" value="Cro/C1-type_HTH"/>
</dbReference>
<dbReference type="GO" id="GO:0003677">
    <property type="term" value="F:DNA binding"/>
    <property type="evidence" value="ECO:0007669"/>
    <property type="project" value="InterPro"/>
</dbReference>
<dbReference type="RefSeq" id="WP_084165118.1">
    <property type="nucleotide sequence ID" value="NZ_AVFL01000027.1"/>
</dbReference>
<sequence length="105" mass="11233">MATPHTPTLGAKRAIHRIGADLRRARLRRRLTMEVVAARAFISRGTLARVEQGDPAVSFGIYASVMQALGLIGSLGDLLADDPVGADLEDEHLPTRVRASKAPPP</sequence>
<dbReference type="Gene3D" id="1.10.260.40">
    <property type="entry name" value="lambda repressor-like DNA-binding domains"/>
    <property type="match status" value="1"/>
</dbReference>
<dbReference type="Proteomes" id="UP000019486">
    <property type="component" value="Unassembled WGS sequence"/>
</dbReference>
<dbReference type="InterPro" id="IPR010982">
    <property type="entry name" value="Lambda_DNA-bd_dom_sf"/>
</dbReference>
<evidence type="ECO:0000313" key="3">
    <source>
        <dbReference type="Proteomes" id="UP000019486"/>
    </source>
</evidence>
<evidence type="ECO:0000313" key="2">
    <source>
        <dbReference type="EMBL" id="EWY37374.1"/>
    </source>
</evidence>
<dbReference type="EMBL" id="AVFL01000027">
    <property type="protein sequence ID" value="EWY37374.1"/>
    <property type="molecule type" value="Genomic_DNA"/>
</dbReference>
<dbReference type="STRING" id="1385369.N825_11880"/>
<evidence type="ECO:0000259" key="1">
    <source>
        <dbReference type="PROSITE" id="PS50943"/>
    </source>
</evidence>
<dbReference type="PATRIC" id="fig|1385369.3.peg.5646"/>
<dbReference type="Pfam" id="PF13560">
    <property type="entry name" value="HTH_31"/>
    <property type="match status" value="1"/>
</dbReference>